<dbReference type="OrthoDB" id="9790435at2"/>
<dbReference type="CDD" id="cd17906">
    <property type="entry name" value="CheX"/>
    <property type="match status" value="1"/>
</dbReference>
<proteinExistence type="predicted"/>
<evidence type="ECO:0000313" key="3">
    <source>
        <dbReference type="EMBL" id="SLM29269.1"/>
    </source>
</evidence>
<evidence type="ECO:0000313" key="4">
    <source>
        <dbReference type="Proteomes" id="UP000191931"/>
    </source>
</evidence>
<dbReference type="PANTHER" id="PTHR39452:SF1">
    <property type="entry name" value="CHEY-P PHOSPHATASE CHEX"/>
    <property type="match status" value="1"/>
</dbReference>
<gene>
    <name evidence="3" type="primary">cheX</name>
    <name evidence="3" type="ORF">MTBBW1_1730067</name>
</gene>
<dbReference type="SUPFAM" id="SSF103039">
    <property type="entry name" value="CheC-like"/>
    <property type="match status" value="1"/>
</dbReference>
<accession>A0A1W1HA17</accession>
<dbReference type="STRING" id="1246637.MTBBW1_1730067"/>
<dbReference type="Pfam" id="PF13690">
    <property type="entry name" value="CheX"/>
    <property type="match status" value="1"/>
</dbReference>
<evidence type="ECO:0000256" key="1">
    <source>
        <dbReference type="ARBA" id="ARBA00022500"/>
    </source>
</evidence>
<keyword evidence="1" id="KW-0145">Chemotaxis</keyword>
<dbReference type="Proteomes" id="UP000191931">
    <property type="component" value="Unassembled WGS sequence"/>
</dbReference>
<dbReference type="RefSeq" id="WP_080806091.1">
    <property type="nucleotide sequence ID" value="NZ_LT828552.1"/>
</dbReference>
<organism evidence="3 4">
    <name type="scientific">Desulfamplus magnetovallimortis</name>
    <dbReference type="NCBI Taxonomy" id="1246637"/>
    <lineage>
        <taxon>Bacteria</taxon>
        <taxon>Pseudomonadati</taxon>
        <taxon>Thermodesulfobacteriota</taxon>
        <taxon>Desulfobacteria</taxon>
        <taxon>Desulfobacterales</taxon>
        <taxon>Desulfobacteraceae</taxon>
        <taxon>Desulfamplus</taxon>
    </lineage>
</organism>
<protein>
    <submittedName>
        <fullName evidence="3">CheX2</fullName>
    </submittedName>
</protein>
<dbReference type="InterPro" id="IPR028051">
    <property type="entry name" value="CheX-like_dom"/>
</dbReference>
<dbReference type="InterPro" id="IPR028976">
    <property type="entry name" value="CheC-like_sf"/>
</dbReference>
<dbReference type="Gene3D" id="3.40.1550.10">
    <property type="entry name" value="CheC-like"/>
    <property type="match status" value="1"/>
</dbReference>
<dbReference type="PANTHER" id="PTHR39452">
    <property type="entry name" value="CHEY-P PHOSPHATASE CHEX"/>
    <property type="match status" value="1"/>
</dbReference>
<feature type="domain" description="Chemotaxis phosphatase CheX-like" evidence="2">
    <location>
        <begin position="42"/>
        <end position="138"/>
    </location>
</feature>
<dbReference type="AlphaFoldDB" id="A0A1W1HA17"/>
<keyword evidence="4" id="KW-1185">Reference proteome</keyword>
<dbReference type="EMBL" id="FWEV01000083">
    <property type="protein sequence ID" value="SLM29269.1"/>
    <property type="molecule type" value="Genomic_DNA"/>
</dbReference>
<sequence>MDAKLINPFINATLHVLETMAFIKVRPGKPYLKKNNEAKGDVTGVIGLTGVANGTISVTFQEKCILTIVTNMLGEKMEYLNGDIADAVGELTNMVSGQARKELEELGKVFKAAIPSVIMGKCHSIAHYSNGPRIAIPFYTDDGEFTIEVCFER</sequence>
<name>A0A1W1HA17_9BACT</name>
<reference evidence="3 4" key="1">
    <citation type="submission" date="2017-03" db="EMBL/GenBank/DDBJ databases">
        <authorList>
            <person name="Afonso C.L."/>
            <person name="Miller P.J."/>
            <person name="Scott M.A."/>
            <person name="Spackman E."/>
            <person name="Goraichik I."/>
            <person name="Dimitrov K.M."/>
            <person name="Suarez D.L."/>
            <person name="Swayne D.E."/>
        </authorList>
    </citation>
    <scope>NUCLEOTIDE SEQUENCE [LARGE SCALE GENOMIC DNA]</scope>
    <source>
        <strain evidence="3">PRJEB14757</strain>
    </source>
</reference>
<dbReference type="InterPro" id="IPR038756">
    <property type="entry name" value="CheX-like"/>
</dbReference>
<dbReference type="GO" id="GO:0006935">
    <property type="term" value="P:chemotaxis"/>
    <property type="evidence" value="ECO:0007669"/>
    <property type="project" value="UniProtKB-KW"/>
</dbReference>
<evidence type="ECO:0000259" key="2">
    <source>
        <dbReference type="Pfam" id="PF13690"/>
    </source>
</evidence>